<keyword evidence="8" id="KW-1185">Reference proteome</keyword>
<organism evidence="8 9">
    <name type="scientific">Phascolarctos cinereus</name>
    <name type="common">Koala</name>
    <dbReference type="NCBI Taxonomy" id="38626"/>
    <lineage>
        <taxon>Eukaryota</taxon>
        <taxon>Metazoa</taxon>
        <taxon>Chordata</taxon>
        <taxon>Craniata</taxon>
        <taxon>Vertebrata</taxon>
        <taxon>Euteleostomi</taxon>
        <taxon>Mammalia</taxon>
        <taxon>Metatheria</taxon>
        <taxon>Diprotodontia</taxon>
        <taxon>Phascolarctidae</taxon>
        <taxon>Phascolarctos</taxon>
    </lineage>
</organism>
<dbReference type="PANTHER" id="PTHR15427:SF2">
    <property type="entry name" value="EMILIN-3"/>
    <property type="match status" value="1"/>
</dbReference>
<dbReference type="InParanoid" id="A0A6P5L8C3"/>
<dbReference type="FunCoup" id="A0A6P5L8C3">
    <property type="interactions" value="247"/>
</dbReference>
<dbReference type="GO" id="GO:0031012">
    <property type="term" value="C:extracellular matrix"/>
    <property type="evidence" value="ECO:0007669"/>
    <property type="project" value="TreeGrafter"/>
</dbReference>
<dbReference type="CTD" id="90187"/>
<feature type="domain" description="EMI" evidence="7">
    <location>
        <begin position="60"/>
        <end position="136"/>
    </location>
</feature>
<dbReference type="GO" id="GO:0042802">
    <property type="term" value="F:identical protein binding"/>
    <property type="evidence" value="ECO:0007669"/>
    <property type="project" value="Ensembl"/>
</dbReference>
<feature type="signal peptide" evidence="6">
    <location>
        <begin position="1"/>
        <end position="28"/>
    </location>
</feature>
<dbReference type="AlphaFoldDB" id="A0A6P5L8C3"/>
<protein>
    <submittedName>
        <fullName evidence="9">EMILIN-3</fullName>
    </submittedName>
</protein>
<evidence type="ECO:0000256" key="2">
    <source>
        <dbReference type="ARBA" id="ARBA00022525"/>
    </source>
</evidence>
<reference evidence="9" key="1">
    <citation type="submission" date="2025-08" db="UniProtKB">
        <authorList>
            <consortium name="RefSeq"/>
        </authorList>
    </citation>
    <scope>IDENTIFICATION</scope>
    <source>
        <tissue evidence="9">Spleen</tissue>
    </source>
</reference>
<dbReference type="InterPro" id="IPR050392">
    <property type="entry name" value="Collagen/C1q_domain"/>
</dbReference>
<dbReference type="PANTHER" id="PTHR15427">
    <property type="entry name" value="EMILIN ELASTIN MICROFIBRIL INTERFACE-LOCATED PROTEIN ELASTIN MICROFIBRIL INTERFACER"/>
    <property type="match status" value="1"/>
</dbReference>
<dbReference type="InterPro" id="IPR011489">
    <property type="entry name" value="EMI_domain"/>
</dbReference>
<name>A0A6P5L8C3_PHACI</name>
<keyword evidence="4" id="KW-1015">Disulfide bond</keyword>
<dbReference type="RefSeq" id="XP_020854187.1">
    <property type="nucleotide sequence ID" value="XM_020998528.1"/>
</dbReference>
<keyword evidence="3 6" id="KW-0732">Signal</keyword>
<feature type="region of interest" description="Disordered" evidence="5">
    <location>
        <begin position="137"/>
        <end position="188"/>
    </location>
</feature>
<feature type="chain" id="PRO_5028370417" evidence="6">
    <location>
        <begin position="29"/>
        <end position="814"/>
    </location>
</feature>
<gene>
    <name evidence="9" type="primary">EMILIN3</name>
</gene>
<proteinExistence type="predicted"/>
<dbReference type="PROSITE" id="PS51041">
    <property type="entry name" value="EMI"/>
    <property type="match status" value="1"/>
</dbReference>
<dbReference type="Proteomes" id="UP000515140">
    <property type="component" value="Unplaced"/>
</dbReference>
<comment type="subcellular location">
    <subcellularLocation>
        <location evidence="1">Secreted</location>
    </subcellularLocation>
</comment>
<dbReference type="KEGG" id="pcw:110216666"/>
<evidence type="ECO:0000313" key="9">
    <source>
        <dbReference type="RefSeq" id="XP_020854187.1"/>
    </source>
</evidence>
<evidence type="ECO:0000256" key="6">
    <source>
        <dbReference type="SAM" id="SignalP"/>
    </source>
</evidence>
<dbReference type="Pfam" id="PF07546">
    <property type="entry name" value="EMI"/>
    <property type="match status" value="1"/>
</dbReference>
<evidence type="ECO:0000313" key="8">
    <source>
        <dbReference type="Proteomes" id="UP000515140"/>
    </source>
</evidence>
<dbReference type="GO" id="GO:0005576">
    <property type="term" value="C:extracellular region"/>
    <property type="evidence" value="ECO:0007669"/>
    <property type="project" value="UniProtKB-SubCell"/>
</dbReference>
<keyword evidence="2" id="KW-0964">Secreted</keyword>
<evidence type="ECO:0000256" key="3">
    <source>
        <dbReference type="ARBA" id="ARBA00022729"/>
    </source>
</evidence>
<evidence type="ECO:0000256" key="5">
    <source>
        <dbReference type="SAM" id="MobiDB-lite"/>
    </source>
</evidence>
<dbReference type="Gene3D" id="1.10.287.1490">
    <property type="match status" value="1"/>
</dbReference>
<evidence type="ECO:0000256" key="1">
    <source>
        <dbReference type="ARBA" id="ARBA00004613"/>
    </source>
</evidence>
<accession>A0A6P5L8C3</accession>
<evidence type="ECO:0000256" key="4">
    <source>
        <dbReference type="ARBA" id="ARBA00023157"/>
    </source>
</evidence>
<dbReference type="GeneID" id="110216666"/>
<evidence type="ECO:0000259" key="7">
    <source>
        <dbReference type="PROSITE" id="PS51041"/>
    </source>
</evidence>
<sequence>MGMGPPDQEARWLRFWLCAWTLISCAQAKGTYFPRPGPAGGRRYNLYTTGSSPRLREGQHNMLCAYVVQKNVTCILQDGAESYIKAEYHKCSWGPKCPGTVVYRTLLRPKYKIGYKTITELAWRCCQGLAGDGCSDPLPDSGTLLPQPRPQTPSGQKPFPGPRVPPYARLPTSPFPGPKSHPYGRKGPGLFGERLARLEGDVQRLMQSYGTLSGLVAGLGDHLQLTVHEDNSRMTGALGNPPTAPDASVGFGIIPGGVVDPADKAGGPFPTLGEILTKVTEVSDVLKTKTSLLEEVHSLVLGHDTQIKHLLEGSRPSPLTSLTLLEEYIDQRLSHLWGDLLDGFEKKLLDLQTTCDFRIKEMQQQCEEEKATSLRLQQSLDGKELEIKKELSLLETQIQGLTMAEDCCSHLTFVTERMDILEKGLHTLAEAQRSEASQLDGEMSPISTTILDNFVDQRLENLEARLNATEGGAGGCCQDLEESMKGLVGSELDGIRTTMEDRMQTIEDRFMTIVGELGNTSTLRSMEGATLPLVGMDLANTRQQTIRELAVVESRLTSLESSCSAGSASKDMETLTTEVKECQSKSRALLLQVDSNADLLQKLNATVSEIQRQLEEAVTNSLQGEITLLKINLNTVSKSLTGLKDSVSQYSDTVLYVNSSLDERERRVEDEVHSIQAKVNDQGSRLLVNNKQVMNLKGDLERFKARIAGDLSSCQEAARKVQQEVGHFEQRVAQVENTCGKLGLLTGGLDGLQDEVLRRVGGLWGHMDHLNRTLAAHSQEIISLRDGLMDYQAKVAELSEHIGPLPMPGEQQEN</sequence>